<keyword evidence="3" id="KW-1185">Reference proteome</keyword>
<dbReference type="AlphaFoldDB" id="A0A399S2I4"/>
<dbReference type="RefSeq" id="WP_119432148.1">
    <property type="nucleotide sequence ID" value="NZ_QWGE01000003.1"/>
</dbReference>
<dbReference type="EMBL" id="QWGE01000003">
    <property type="protein sequence ID" value="RIJ37491.1"/>
    <property type="molecule type" value="Genomic_DNA"/>
</dbReference>
<protein>
    <recommendedName>
        <fullName evidence="4">DUF5362 domain-containing protein</fullName>
    </recommendedName>
</protein>
<reference evidence="3" key="1">
    <citation type="submission" date="2018-08" db="EMBL/GenBank/DDBJ databases">
        <title>Mucilaginibacter sp. MYSH2.</title>
        <authorList>
            <person name="Seo T."/>
        </authorList>
    </citation>
    <scope>NUCLEOTIDE SEQUENCE [LARGE SCALE GENOMIC DNA]</scope>
    <source>
        <strain evidence="3">KIRAN</strain>
    </source>
</reference>
<keyword evidence="1" id="KW-0472">Membrane</keyword>
<dbReference type="Proteomes" id="UP000266005">
    <property type="component" value="Unassembled WGS sequence"/>
</dbReference>
<evidence type="ECO:0000256" key="1">
    <source>
        <dbReference type="SAM" id="Phobius"/>
    </source>
</evidence>
<keyword evidence="1" id="KW-1133">Transmembrane helix</keyword>
<accession>A0A399S2I4</accession>
<feature type="transmembrane region" description="Helical" evidence="1">
    <location>
        <begin position="129"/>
        <end position="154"/>
    </location>
</feature>
<dbReference type="OrthoDB" id="1121797at2"/>
<dbReference type="Pfam" id="PF17319">
    <property type="entry name" value="DUF5362"/>
    <property type="match status" value="1"/>
</dbReference>
<name>A0A399S2I4_9BACT</name>
<feature type="transmembrane region" description="Helical" evidence="1">
    <location>
        <begin position="77"/>
        <end position="98"/>
    </location>
</feature>
<feature type="transmembrane region" description="Helical" evidence="1">
    <location>
        <begin position="34"/>
        <end position="57"/>
    </location>
</feature>
<organism evidence="2 3">
    <name type="scientific">Pontibacter oryzae</name>
    <dbReference type="NCBI Taxonomy" id="2304593"/>
    <lineage>
        <taxon>Bacteria</taxon>
        <taxon>Pseudomonadati</taxon>
        <taxon>Bacteroidota</taxon>
        <taxon>Cytophagia</taxon>
        <taxon>Cytophagales</taxon>
        <taxon>Hymenobacteraceae</taxon>
        <taxon>Pontibacter</taxon>
    </lineage>
</organism>
<keyword evidence="1" id="KW-0812">Transmembrane</keyword>
<dbReference type="InterPro" id="IPR035287">
    <property type="entry name" value="DUF5362"/>
</dbReference>
<sequence length="158" mass="17414">METDFYDNTPEPQALTITLPSTAYLREIAKWGKFLAIVGFIGIGLMVIIALFAGTAIGSLSLPEESGGSAAGMIGGGFFIFFYLLFALLYFFPVLYLYRFSGKMQEALRLQNEELLVTSFANLKSLFKFMGVLTIVMLSFYVLAMLFVFLGVGIGSMM</sequence>
<gene>
    <name evidence="2" type="ORF">D1627_10260</name>
</gene>
<evidence type="ECO:0008006" key="4">
    <source>
        <dbReference type="Google" id="ProtNLM"/>
    </source>
</evidence>
<comment type="caution">
    <text evidence="2">The sequence shown here is derived from an EMBL/GenBank/DDBJ whole genome shotgun (WGS) entry which is preliminary data.</text>
</comment>
<evidence type="ECO:0000313" key="3">
    <source>
        <dbReference type="Proteomes" id="UP000266005"/>
    </source>
</evidence>
<proteinExistence type="predicted"/>
<evidence type="ECO:0000313" key="2">
    <source>
        <dbReference type="EMBL" id="RIJ37491.1"/>
    </source>
</evidence>